<dbReference type="Proteomes" id="UP000243589">
    <property type="component" value="Unassembled WGS sequence"/>
</dbReference>
<dbReference type="InterPro" id="IPR042099">
    <property type="entry name" value="ANL_N_sf"/>
</dbReference>
<dbReference type="PROSITE" id="PS00455">
    <property type="entry name" value="AMP_BINDING"/>
    <property type="match status" value="1"/>
</dbReference>
<dbReference type="Gene3D" id="3.30.300.30">
    <property type="match status" value="1"/>
</dbReference>
<evidence type="ECO:0000313" key="5">
    <source>
        <dbReference type="Proteomes" id="UP000243589"/>
    </source>
</evidence>
<dbReference type="PANTHER" id="PTHR43767">
    <property type="entry name" value="LONG-CHAIN-FATTY-ACID--COA LIGASE"/>
    <property type="match status" value="1"/>
</dbReference>
<dbReference type="InterPro" id="IPR050237">
    <property type="entry name" value="ATP-dep_AMP-bd_enzyme"/>
</dbReference>
<feature type="domain" description="AMP-binding enzyme C-terminal" evidence="3">
    <location>
        <begin position="435"/>
        <end position="510"/>
    </location>
</feature>
<keyword evidence="4" id="KW-0436">Ligase</keyword>
<sequence>MAHLSTILERTAQRRPEATALISDELTMSYPQLNAAANQFARVLADHGVGKGDRVVLNSINSPYFVVAAYAVFKLGAVLSPANPQSTGPELAYFLRDSGAKAFVAHPALAKPSADAFNHLGGGEEETPAPEAPIGLSLGPVDPSTPGADRFTDALALATRADDTNLGTAVEESDNALILYTSGTTGNPKGAVLDHHAAIWAGLSLGLSTGLHEGERVLMIAPMYHSAPLTNVLFPTILAAGAIVIRPTFDPQDALNAIEKHKCTFTFAVPTMLALMLRVPNVESIDVSSMQRIFYGAAPMPGSLVTRVIDAFPNARLTQGTGLTEGGPGGAVLTHEEILQRPWASGRGANPNGVYRIVDPEGNDVAEGEVGEMILKSESMMKGYWNKPEETAKTIRDGWLHTGDLAKRESDGFMTLVDRMKDMIISGGKNIYSAEVENAVSGHPGVLDVAVVGDLHEVYGETVVAVVVPADPENPPTLESIREHAAQTLSKFKLPRKVLYRDIPRNPSGKILKHRLRDAVRAESAGE</sequence>
<evidence type="ECO:0000259" key="2">
    <source>
        <dbReference type="Pfam" id="PF00501"/>
    </source>
</evidence>
<dbReference type="PANTHER" id="PTHR43767:SF1">
    <property type="entry name" value="NONRIBOSOMAL PEPTIDE SYNTHASE PES1 (EUROFUNG)-RELATED"/>
    <property type="match status" value="1"/>
</dbReference>
<dbReference type="EMBL" id="LQQC01000005">
    <property type="protein sequence ID" value="KXZ59211.1"/>
    <property type="molecule type" value="Genomic_DNA"/>
</dbReference>
<dbReference type="Gene3D" id="3.40.50.12780">
    <property type="entry name" value="N-terminal domain of ligase-like"/>
    <property type="match status" value="1"/>
</dbReference>
<protein>
    <submittedName>
        <fullName evidence="4">Long-chain-fatty-acid--CoA ligase FadD13</fullName>
        <ecNumber evidence="4">6.2.1.3</ecNumber>
    </submittedName>
</protein>
<dbReference type="EC" id="6.2.1.3" evidence="4"/>
<organism evidence="4 5">
    <name type="scientific">Brevibacterium ravenspurgense</name>
    <dbReference type="NCBI Taxonomy" id="479117"/>
    <lineage>
        <taxon>Bacteria</taxon>
        <taxon>Bacillati</taxon>
        <taxon>Actinomycetota</taxon>
        <taxon>Actinomycetes</taxon>
        <taxon>Micrococcales</taxon>
        <taxon>Brevibacteriaceae</taxon>
        <taxon>Brevibacterium</taxon>
    </lineage>
</organism>
<dbReference type="InterPro" id="IPR025110">
    <property type="entry name" value="AMP-bd_C"/>
</dbReference>
<feature type="domain" description="AMP-dependent synthetase/ligase" evidence="2">
    <location>
        <begin position="8"/>
        <end position="385"/>
    </location>
</feature>
<evidence type="ECO:0000259" key="3">
    <source>
        <dbReference type="Pfam" id="PF13193"/>
    </source>
</evidence>
<proteinExistence type="predicted"/>
<evidence type="ECO:0000313" key="4">
    <source>
        <dbReference type="EMBL" id="KXZ59211.1"/>
    </source>
</evidence>
<dbReference type="InterPro" id="IPR045851">
    <property type="entry name" value="AMP-bd_C_sf"/>
</dbReference>
<dbReference type="GO" id="GO:0004467">
    <property type="term" value="F:long-chain fatty acid-CoA ligase activity"/>
    <property type="evidence" value="ECO:0007669"/>
    <property type="project" value="UniProtKB-EC"/>
</dbReference>
<dbReference type="InterPro" id="IPR000873">
    <property type="entry name" value="AMP-dep_synth/lig_dom"/>
</dbReference>
<dbReference type="AlphaFoldDB" id="A0A150HAY8"/>
<reference evidence="4 5" key="1">
    <citation type="submission" date="2016-01" db="EMBL/GenBank/DDBJ databases">
        <title>Use of Whole Genome Sequencing to ascertain that Brevibacterium massiliense (Roux, Raoult 2009) is a later heterotypic synonym of Brevibacterium ravenspurgense (Mages 2008).</title>
        <authorList>
            <person name="Bernier A.-M."/>
            <person name="Burdz T."/>
            <person name="Huynh C."/>
            <person name="Pachecho A.L."/>
            <person name="Wiebe D."/>
            <person name="Bonner C."/>
            <person name="Bernard K."/>
        </authorList>
    </citation>
    <scope>NUCLEOTIDE SEQUENCE [LARGE SCALE GENOMIC DNA]</scope>
    <source>
        <strain evidence="4 5">CCUG56047</strain>
    </source>
</reference>
<dbReference type="Pfam" id="PF13193">
    <property type="entry name" value="AMP-binding_C"/>
    <property type="match status" value="1"/>
</dbReference>
<name>A0A150HAY8_9MICO</name>
<comment type="caution">
    <text evidence="4">The sequence shown here is derived from an EMBL/GenBank/DDBJ whole genome shotgun (WGS) entry which is preliminary data.</text>
</comment>
<accession>A0A150HAY8</accession>
<gene>
    <name evidence="4" type="ORF">Bravens_00458</name>
</gene>
<feature type="region of interest" description="Disordered" evidence="1">
    <location>
        <begin position="115"/>
        <end position="141"/>
    </location>
</feature>
<dbReference type="RefSeq" id="WP_062019942.1">
    <property type="nucleotide sequence ID" value="NZ_LQQC01000005.1"/>
</dbReference>
<dbReference type="SUPFAM" id="SSF56801">
    <property type="entry name" value="Acetyl-CoA synthetase-like"/>
    <property type="match status" value="1"/>
</dbReference>
<keyword evidence="5" id="KW-1185">Reference proteome</keyword>
<dbReference type="InterPro" id="IPR020845">
    <property type="entry name" value="AMP-binding_CS"/>
</dbReference>
<dbReference type="Pfam" id="PF00501">
    <property type="entry name" value="AMP-binding"/>
    <property type="match status" value="1"/>
</dbReference>
<dbReference type="PATRIC" id="fig|479117.4.peg.458"/>
<evidence type="ECO:0000256" key="1">
    <source>
        <dbReference type="SAM" id="MobiDB-lite"/>
    </source>
</evidence>